<evidence type="ECO:0000313" key="3">
    <source>
        <dbReference type="Proteomes" id="UP000248340"/>
    </source>
</evidence>
<dbReference type="RefSeq" id="XP_025485921.1">
    <property type="nucleotide sequence ID" value="XM_025639654.1"/>
</dbReference>
<evidence type="ECO:0000313" key="2">
    <source>
        <dbReference type="EMBL" id="PYH75721.1"/>
    </source>
</evidence>
<dbReference type="AlphaFoldDB" id="A0A319BTD2"/>
<keyword evidence="3" id="KW-1185">Reference proteome</keyword>
<protein>
    <submittedName>
        <fullName evidence="2">Uncharacterized protein</fullName>
    </submittedName>
</protein>
<gene>
    <name evidence="2" type="ORF">BO82DRAFT_407809</name>
</gene>
<feature type="region of interest" description="Disordered" evidence="1">
    <location>
        <begin position="1"/>
        <end position="36"/>
    </location>
</feature>
<dbReference type="VEuPathDB" id="FungiDB:BO82DRAFT_407809"/>
<sequence length="142" mass="15402">MPTQARAAVATARCGRRSTPLGGEVSPKATEARGPSGRRHRWGLWIIGRWPAFPSRFPGGAAVRYPLFASVLARSGPPTRGPLNAPHMTMILTADNQITGRLFALPYTARTLAEIQVCLPLTRITLETGHFLDEFGSSNTSY</sequence>
<dbReference type="Proteomes" id="UP000248340">
    <property type="component" value="Unassembled WGS sequence"/>
</dbReference>
<reference evidence="2 3" key="1">
    <citation type="submission" date="2016-12" db="EMBL/GenBank/DDBJ databases">
        <title>The genomes of Aspergillus section Nigri reveals drivers in fungal speciation.</title>
        <authorList>
            <consortium name="DOE Joint Genome Institute"/>
            <person name="Vesth T.C."/>
            <person name="Nybo J."/>
            <person name="Theobald S."/>
            <person name="Brandl J."/>
            <person name="Frisvad J.C."/>
            <person name="Nielsen K.F."/>
            <person name="Lyhne E.K."/>
            <person name="Kogle M.E."/>
            <person name="Kuo A."/>
            <person name="Riley R."/>
            <person name="Clum A."/>
            <person name="Nolan M."/>
            <person name="Lipzen A."/>
            <person name="Salamov A."/>
            <person name="Henrissat B."/>
            <person name="Wiebenga A."/>
            <person name="De Vries R.P."/>
            <person name="Grigoriev I.V."/>
            <person name="Mortensen U.H."/>
            <person name="Andersen M.R."/>
            <person name="Baker S.E."/>
        </authorList>
    </citation>
    <scope>NUCLEOTIDE SEQUENCE [LARGE SCALE GENOMIC DNA]</scope>
    <source>
        <strain evidence="2 3">CBS 121591</strain>
    </source>
</reference>
<dbReference type="EMBL" id="KZ821780">
    <property type="protein sequence ID" value="PYH75721.1"/>
    <property type="molecule type" value="Genomic_DNA"/>
</dbReference>
<accession>A0A319BTD2</accession>
<organism evidence="2 3">
    <name type="scientific">Aspergillus uvarum CBS 121591</name>
    <dbReference type="NCBI Taxonomy" id="1448315"/>
    <lineage>
        <taxon>Eukaryota</taxon>
        <taxon>Fungi</taxon>
        <taxon>Dikarya</taxon>
        <taxon>Ascomycota</taxon>
        <taxon>Pezizomycotina</taxon>
        <taxon>Eurotiomycetes</taxon>
        <taxon>Eurotiomycetidae</taxon>
        <taxon>Eurotiales</taxon>
        <taxon>Aspergillaceae</taxon>
        <taxon>Aspergillus</taxon>
        <taxon>Aspergillus subgen. Circumdati</taxon>
    </lineage>
</organism>
<dbReference type="GeneID" id="37142396"/>
<dbReference type="OrthoDB" id="4499236at2759"/>
<name>A0A319BTD2_9EURO</name>
<evidence type="ECO:0000256" key="1">
    <source>
        <dbReference type="SAM" id="MobiDB-lite"/>
    </source>
</evidence>
<proteinExistence type="predicted"/>